<dbReference type="AlphaFoldDB" id="D7LMX0"/>
<sequence length="104" mass="11086">MSSFKMIFQPLSLLLFLTLLVSSVTCGRFLYDFDPVPSSATTPLDTDSVGFGGAVIEVVENQAVSGSLLASLSLGNGVLLTSNENEVPLIHQITNIQHNQMISS</sequence>
<accession>D7LMX0</accession>
<organism evidence="3">
    <name type="scientific">Arabidopsis lyrata subsp. lyrata</name>
    <name type="common">Lyre-leaved rock-cress</name>
    <dbReference type="NCBI Taxonomy" id="81972"/>
    <lineage>
        <taxon>Eukaryota</taxon>
        <taxon>Viridiplantae</taxon>
        <taxon>Streptophyta</taxon>
        <taxon>Embryophyta</taxon>
        <taxon>Tracheophyta</taxon>
        <taxon>Spermatophyta</taxon>
        <taxon>Magnoliopsida</taxon>
        <taxon>eudicotyledons</taxon>
        <taxon>Gunneridae</taxon>
        <taxon>Pentapetalae</taxon>
        <taxon>rosids</taxon>
        <taxon>malvids</taxon>
        <taxon>Brassicales</taxon>
        <taxon>Brassicaceae</taxon>
        <taxon>Camelineae</taxon>
        <taxon>Arabidopsis</taxon>
    </lineage>
</organism>
<proteinExistence type="predicted"/>
<keyword evidence="1" id="KW-0732">Signal</keyword>
<evidence type="ECO:0000313" key="3">
    <source>
        <dbReference type="Proteomes" id="UP000008694"/>
    </source>
</evidence>
<reference evidence="3" key="1">
    <citation type="journal article" date="2011" name="Nat. Genet.">
        <title>The Arabidopsis lyrata genome sequence and the basis of rapid genome size change.</title>
        <authorList>
            <person name="Hu T.T."/>
            <person name="Pattyn P."/>
            <person name="Bakker E.G."/>
            <person name="Cao J."/>
            <person name="Cheng J.-F."/>
            <person name="Clark R.M."/>
            <person name="Fahlgren N."/>
            <person name="Fawcett J.A."/>
            <person name="Grimwood J."/>
            <person name="Gundlach H."/>
            <person name="Haberer G."/>
            <person name="Hollister J.D."/>
            <person name="Ossowski S."/>
            <person name="Ottilar R.P."/>
            <person name="Salamov A.A."/>
            <person name="Schneeberger K."/>
            <person name="Spannagl M."/>
            <person name="Wang X."/>
            <person name="Yang L."/>
            <person name="Nasrallah M.E."/>
            <person name="Bergelson J."/>
            <person name="Carrington J.C."/>
            <person name="Gaut B.S."/>
            <person name="Schmutz J."/>
            <person name="Mayer K.F.X."/>
            <person name="Van de Peer Y."/>
            <person name="Grigoriev I.V."/>
            <person name="Nordborg M."/>
            <person name="Weigel D."/>
            <person name="Guo Y.-L."/>
        </authorList>
    </citation>
    <scope>NUCLEOTIDE SEQUENCE [LARGE SCALE GENOMIC DNA]</scope>
    <source>
        <strain evidence="3">cv. MN47</strain>
    </source>
</reference>
<dbReference type="Proteomes" id="UP000008694">
    <property type="component" value="Unassembled WGS sequence"/>
</dbReference>
<dbReference type="EMBL" id="GL348717">
    <property type="protein sequence ID" value="EFH52032.1"/>
    <property type="molecule type" value="Genomic_DNA"/>
</dbReference>
<gene>
    <name evidence="2" type="ORF">ARALYDRAFT_905803</name>
</gene>
<name>D7LMX0_ARALL</name>
<feature type="signal peptide" evidence="1">
    <location>
        <begin position="1"/>
        <end position="26"/>
    </location>
</feature>
<evidence type="ECO:0000256" key="1">
    <source>
        <dbReference type="SAM" id="SignalP"/>
    </source>
</evidence>
<protein>
    <submittedName>
        <fullName evidence="2">Predicted protein</fullName>
    </submittedName>
</protein>
<dbReference type="Gramene" id="scaffold_501507.1">
    <property type="protein sequence ID" value="scaffold_501507.1"/>
    <property type="gene ID" value="scaffold_501507.1"/>
</dbReference>
<evidence type="ECO:0000313" key="2">
    <source>
        <dbReference type="EMBL" id="EFH52032.1"/>
    </source>
</evidence>
<keyword evidence="3" id="KW-1185">Reference proteome</keyword>
<feature type="chain" id="PRO_5003102128" evidence="1">
    <location>
        <begin position="27"/>
        <end position="104"/>
    </location>
</feature>
<dbReference type="HOGENOM" id="CLU_178023_0_0_1"/>